<dbReference type="PANTHER" id="PTHR21621:SF0">
    <property type="entry name" value="BETA-CITRYLGLUTAMATE SYNTHASE B-RELATED"/>
    <property type="match status" value="1"/>
</dbReference>
<comment type="caution">
    <text evidence="1">The sequence shown here is derived from an EMBL/GenBank/DDBJ whole genome shotgun (WGS) entry which is preliminary data.</text>
</comment>
<sequence length="361" mass="41742">MKNSKNKRPIIAIHRRVNSFSERWIEVCQEVGYNYRVVDCFSNTIFQDLNEIDILLWHWHHNDPPSKLCARDLLRSAEIKGLTVFPDSSTCWSFDNKLAQKYQLQSIGAPLAETAAFFQRKDALEWADSVSFPKVFKLRCGAGSSNVRLLKTKKEAIKIINQAFGNGFSFKPPHIEEVKDYLGKQNPAGSEKIKKLFNLPGRLNRYFQRSSRAKDLCRLMGNEIGYVLFQSFIPNNQYDIRITVVGDKAFGFTRNVRKNDWRASGSGSIDYNITRVDPLCVKIAFDITQKLGCQSIAFDFVMTENCEPLIVETSYCYNSKAIYNCPGYWDVNLNYHIKHLWPQDLILELVIKQWKDKIPKR</sequence>
<dbReference type="GO" id="GO:0005737">
    <property type="term" value="C:cytoplasm"/>
    <property type="evidence" value="ECO:0007669"/>
    <property type="project" value="TreeGrafter"/>
</dbReference>
<reference evidence="1 2" key="1">
    <citation type="journal article" date="2016" name="Nat. Commun.">
        <title>Thousands of microbial genomes shed light on interconnected biogeochemical processes in an aquifer system.</title>
        <authorList>
            <person name="Anantharaman K."/>
            <person name="Brown C.T."/>
            <person name="Hug L.A."/>
            <person name="Sharon I."/>
            <person name="Castelle C.J."/>
            <person name="Probst A.J."/>
            <person name="Thomas B.C."/>
            <person name="Singh A."/>
            <person name="Wilkins M.J."/>
            <person name="Karaoz U."/>
            <person name="Brodie E.L."/>
            <person name="Williams K.H."/>
            <person name="Hubbard S.S."/>
            <person name="Banfield J.F."/>
        </authorList>
    </citation>
    <scope>NUCLEOTIDE SEQUENCE [LARGE SCALE GENOMIC DNA]</scope>
</reference>
<dbReference type="Gene3D" id="3.30.470.20">
    <property type="entry name" value="ATP-grasp fold, B domain"/>
    <property type="match status" value="1"/>
</dbReference>
<dbReference type="EMBL" id="MFYX01000157">
    <property type="protein sequence ID" value="OGJ99947.1"/>
    <property type="molecule type" value="Genomic_DNA"/>
</dbReference>
<dbReference type="AlphaFoldDB" id="A0A1F7EZZ7"/>
<name>A0A1F7EZZ7_UNCRA</name>
<evidence type="ECO:0000313" key="1">
    <source>
        <dbReference type="EMBL" id="OGJ99947.1"/>
    </source>
</evidence>
<dbReference type="PANTHER" id="PTHR21621">
    <property type="entry name" value="RIBOSOMAL PROTEIN S6 MODIFICATION PROTEIN"/>
    <property type="match status" value="1"/>
</dbReference>
<dbReference type="SUPFAM" id="SSF56059">
    <property type="entry name" value="Glutathione synthetase ATP-binding domain-like"/>
    <property type="match status" value="1"/>
</dbReference>
<evidence type="ECO:0000313" key="2">
    <source>
        <dbReference type="Proteomes" id="UP000179243"/>
    </source>
</evidence>
<gene>
    <name evidence="1" type="ORF">A2519_00395</name>
</gene>
<organism evidence="1 2">
    <name type="scientific">Candidatus Raymondbacteria bacterium RIFOXYD12_FULL_49_13</name>
    <dbReference type="NCBI Taxonomy" id="1817890"/>
    <lineage>
        <taxon>Bacteria</taxon>
        <taxon>Raymondiibacteriota</taxon>
    </lineage>
</organism>
<protein>
    <recommendedName>
        <fullName evidence="3">ATP-grasp domain-containing protein</fullName>
    </recommendedName>
</protein>
<evidence type="ECO:0008006" key="3">
    <source>
        <dbReference type="Google" id="ProtNLM"/>
    </source>
</evidence>
<dbReference type="GO" id="GO:0009432">
    <property type="term" value="P:SOS response"/>
    <property type="evidence" value="ECO:0007669"/>
    <property type="project" value="TreeGrafter"/>
</dbReference>
<dbReference type="Proteomes" id="UP000179243">
    <property type="component" value="Unassembled WGS sequence"/>
</dbReference>
<dbReference type="GO" id="GO:0018169">
    <property type="term" value="F:ribosomal S6-glutamic acid ligase activity"/>
    <property type="evidence" value="ECO:0007669"/>
    <property type="project" value="TreeGrafter"/>
</dbReference>
<accession>A0A1F7EZZ7</accession>
<proteinExistence type="predicted"/>